<feature type="transmembrane region" description="Helical" evidence="6">
    <location>
        <begin position="410"/>
        <end position="429"/>
    </location>
</feature>
<dbReference type="InterPro" id="IPR000731">
    <property type="entry name" value="SSD"/>
</dbReference>
<dbReference type="eggNOG" id="COG1033">
    <property type="taxonomic scope" value="Bacteria"/>
</dbReference>
<keyword evidence="5 6" id="KW-0472">Membrane</keyword>
<evidence type="ECO:0000256" key="2">
    <source>
        <dbReference type="ARBA" id="ARBA00022475"/>
    </source>
</evidence>
<keyword evidence="4 6" id="KW-1133">Transmembrane helix</keyword>
<dbReference type="EMBL" id="AXUN02000101">
    <property type="protein sequence ID" value="ETA81512.1"/>
    <property type="molecule type" value="Genomic_DNA"/>
</dbReference>
<dbReference type="Gene3D" id="1.20.1640.10">
    <property type="entry name" value="Multidrug efflux transporter AcrB transmembrane domain"/>
    <property type="match status" value="2"/>
</dbReference>
<feature type="transmembrane region" description="Helical" evidence="6">
    <location>
        <begin position="500"/>
        <end position="518"/>
    </location>
</feature>
<feature type="transmembrane region" description="Helical" evidence="6">
    <location>
        <begin position="461"/>
        <end position="479"/>
    </location>
</feature>
<evidence type="ECO:0000256" key="3">
    <source>
        <dbReference type="ARBA" id="ARBA00022692"/>
    </source>
</evidence>
<feature type="transmembrane region" description="Helical" evidence="6">
    <location>
        <begin position="874"/>
        <end position="897"/>
    </location>
</feature>
<feature type="transmembrane region" description="Helical" evidence="6">
    <location>
        <begin position="909"/>
        <end position="933"/>
    </location>
</feature>
<dbReference type="STRING" id="994573.T472_0206175"/>
<evidence type="ECO:0000313" key="8">
    <source>
        <dbReference type="EMBL" id="ETA81512.1"/>
    </source>
</evidence>
<dbReference type="PROSITE" id="PS50156">
    <property type="entry name" value="SSD"/>
    <property type="match status" value="2"/>
</dbReference>
<evidence type="ECO:0000313" key="9">
    <source>
        <dbReference type="Proteomes" id="UP000017747"/>
    </source>
</evidence>
<feature type="domain" description="SSD" evidence="7">
    <location>
        <begin position="806"/>
        <end position="932"/>
    </location>
</feature>
<accession>V7I915</accession>
<dbReference type="NCBIfam" id="TIGR00921">
    <property type="entry name" value="2A067"/>
    <property type="match status" value="1"/>
</dbReference>
<feature type="transmembrane region" description="Helical" evidence="6">
    <location>
        <begin position="834"/>
        <end position="853"/>
    </location>
</feature>
<gene>
    <name evidence="8" type="ORF">T472_0206175</name>
</gene>
<dbReference type="PANTHER" id="PTHR33406:SF13">
    <property type="entry name" value="MEMBRANE PROTEIN YDFJ"/>
    <property type="match status" value="1"/>
</dbReference>
<dbReference type="GO" id="GO:0005886">
    <property type="term" value="C:plasma membrane"/>
    <property type="evidence" value="ECO:0007669"/>
    <property type="project" value="UniProtKB-SubCell"/>
</dbReference>
<dbReference type="AlphaFoldDB" id="V7I915"/>
<name>V7I915_9CLOT</name>
<dbReference type="SUPFAM" id="SSF82866">
    <property type="entry name" value="Multidrug efflux transporter AcrB transmembrane domain"/>
    <property type="match status" value="2"/>
</dbReference>
<keyword evidence="3 6" id="KW-0812">Transmembrane</keyword>
<evidence type="ECO:0000259" key="7">
    <source>
        <dbReference type="PROSITE" id="PS50156"/>
    </source>
</evidence>
<evidence type="ECO:0000256" key="1">
    <source>
        <dbReference type="ARBA" id="ARBA00004651"/>
    </source>
</evidence>
<organism evidence="8 9">
    <name type="scientific">Youngiibacter fragilis 232.1</name>
    <dbReference type="NCBI Taxonomy" id="994573"/>
    <lineage>
        <taxon>Bacteria</taxon>
        <taxon>Bacillati</taxon>
        <taxon>Bacillota</taxon>
        <taxon>Clostridia</taxon>
        <taxon>Eubacteriales</taxon>
        <taxon>Clostridiaceae</taxon>
        <taxon>Youngiibacter</taxon>
    </lineage>
</organism>
<feature type="transmembrane region" description="Helical" evidence="6">
    <location>
        <begin position="782"/>
        <end position="800"/>
    </location>
</feature>
<evidence type="ECO:0000256" key="6">
    <source>
        <dbReference type="SAM" id="Phobius"/>
    </source>
</evidence>
<dbReference type="OrthoDB" id="9782006at2"/>
<dbReference type="RefSeq" id="WP_023383274.1">
    <property type="nucleotide sequence ID" value="NZ_AXUN02000101.1"/>
</dbReference>
<feature type="domain" description="SSD" evidence="7">
    <location>
        <begin position="435"/>
        <end position="552"/>
    </location>
</feature>
<reference evidence="8 9" key="1">
    <citation type="journal article" date="2014" name="Genome Announc.">
        <title>Genome Sequence of Youngiibacter fragilis, the Type Strain of the Genus Youngiibacter.</title>
        <authorList>
            <person name="Wawrik C.B."/>
            <person name="Callaghan A.V."/>
            <person name="Stamps B.W."/>
            <person name="Wawrik B."/>
        </authorList>
    </citation>
    <scope>NUCLEOTIDE SEQUENCE [LARGE SCALE GENOMIC DNA]</scope>
    <source>
        <strain evidence="8 9">232.1</strain>
    </source>
</reference>
<keyword evidence="9" id="KW-1185">Reference proteome</keyword>
<feature type="transmembrane region" description="Helical" evidence="6">
    <location>
        <begin position="592"/>
        <end position="611"/>
    </location>
</feature>
<dbReference type="InterPro" id="IPR004869">
    <property type="entry name" value="MMPL_dom"/>
</dbReference>
<keyword evidence="2" id="KW-1003">Cell membrane</keyword>
<dbReference type="Pfam" id="PF03176">
    <property type="entry name" value="MMPL"/>
    <property type="match status" value="2"/>
</dbReference>
<feature type="transmembrane region" description="Helical" evidence="6">
    <location>
        <begin position="436"/>
        <end position="455"/>
    </location>
</feature>
<dbReference type="PANTHER" id="PTHR33406">
    <property type="entry name" value="MEMBRANE PROTEIN MJ1562-RELATED"/>
    <property type="match status" value="1"/>
</dbReference>
<dbReference type="PATRIC" id="fig|994573.3.peg.1154"/>
<comment type="subcellular location">
    <subcellularLocation>
        <location evidence="1">Cell membrane</location>
        <topology evidence="1">Multi-pass membrane protein</topology>
    </subcellularLocation>
</comment>
<evidence type="ECO:0000256" key="4">
    <source>
        <dbReference type="ARBA" id="ARBA00022989"/>
    </source>
</evidence>
<feature type="transmembrane region" description="Helical" evidence="6">
    <location>
        <begin position="530"/>
        <end position="550"/>
    </location>
</feature>
<comment type="caution">
    <text evidence="8">The sequence shown here is derived from an EMBL/GenBank/DDBJ whole genome shotgun (WGS) entry which is preliminary data.</text>
</comment>
<sequence>MNKVFERIGIMMHEHPFRVLFATIAVFLAMVAGARNISMSTGNDTLVDSDTEVYKTQAAMEETFGGDSILVLFKEEQAGSLLTIGNITRMWNVENRLKYESGIYSIMSPGTIAHQMTSNQAEMLIGKMGELCDGLNIMGEKLVEVGTTLSEKELPDPKVLEAKLSSLADATANFDRLIEGQNNIGKGVSGISQGTATAAEGIKGAGVKLSELSIMASANPMLQMQMKALSENLAKSSEALAGISVKAGTLEAGTRSTADALDSIKDKLSAETSGMKDSFKGAISPDELKTMAEGFITMGNNLTDISEALVVFTDKSAMMEAGLPKVQEELDLLLYEDGNLRSIFTNVVQDNNTAMMIVKLEGGIPDSQKETVIDSLKAALDAERFETVSVVVSGKPVLDASLKAEMKVNMMTMVAFALFIMLIVLALVFKVRWRMLSLAVVAVSVIATLGFMGWISVPVTMVSMAVFPILIGLGIDYSIQFHNRYEEDNSVVSTVKNVGKAVTIAVLATVLGFISLYVSPVPMIRDFGKMLTLGVVISFIGSIFILLPVLHIRKNVMDVSLVSSDSVNMAPGGTNGEGWLKRMLGAFTGQILRFRYPILVLVLLLSVLGFMKDSKIGVQTDMESFMPQDMPALADLREVRDALGSTDQIVLYFEGEDLASAESLQWMVETPDELVAKYPDVITDIKSLADTAITFSGYDSLPYSDYEEIAEDIPASMSRMFINDDATRSSVIINIRHLPTEELETFIASLRETLADNAINVQVTGKSVLDVEMVKGLTSGRITMTGLGLVLIFAALLMIYRNPVKALIPVLPVISIIGISSGIMYLSGISFTPITATLGAMVLGMGSEMTIMLMERYIEERVKGSNKTDAMKTAVGSIGVAVLASGLTTVGGFSVLMMSDFVILKDFGFMTVINVSLALLSTFVLLPPILYMLDRFILSRKEKAALMNGADSEEVNIA</sequence>
<evidence type="ECO:0000256" key="5">
    <source>
        <dbReference type="ARBA" id="ARBA00023136"/>
    </source>
</evidence>
<dbReference type="Proteomes" id="UP000017747">
    <property type="component" value="Unassembled WGS sequence"/>
</dbReference>
<dbReference type="InterPro" id="IPR050545">
    <property type="entry name" value="Mycobact_MmpL"/>
</dbReference>
<protein>
    <recommendedName>
        <fullName evidence="7">SSD domain-containing protein</fullName>
    </recommendedName>
</protein>
<proteinExistence type="predicted"/>
<feature type="transmembrane region" description="Helical" evidence="6">
    <location>
        <begin position="807"/>
        <end position="828"/>
    </location>
</feature>